<evidence type="ECO:0000313" key="2">
    <source>
        <dbReference type="Proteomes" id="UP000182241"/>
    </source>
</evidence>
<dbReference type="STRING" id="57704.SAMN04489793_3174"/>
<organism evidence="1 2">
    <name type="scientific">Tsukamurella tyrosinosolvens</name>
    <dbReference type="NCBI Taxonomy" id="57704"/>
    <lineage>
        <taxon>Bacteria</taxon>
        <taxon>Bacillati</taxon>
        <taxon>Actinomycetota</taxon>
        <taxon>Actinomycetes</taxon>
        <taxon>Mycobacteriales</taxon>
        <taxon>Tsukamurellaceae</taxon>
        <taxon>Tsukamurella</taxon>
    </lineage>
</organism>
<protein>
    <submittedName>
        <fullName evidence="1">Uncharacterized protein</fullName>
    </submittedName>
</protein>
<dbReference type="RefSeq" id="WP_068742827.1">
    <property type="nucleotide sequence ID" value="NZ_FNSA01000003.1"/>
</dbReference>
<sequence length="98" mass="10502">MTYTAIPLAGDSDSDLRRYADQYADTEYATGDPSATNSRSAGRAARVLIGYPGSGSGEERITDLIADLLHLADAVEARGVDVVATATRRYEEELEGDF</sequence>
<dbReference type="AlphaFoldDB" id="A0A1H4V8M3"/>
<gene>
    <name evidence="1" type="ORF">SAMN04489793_3174</name>
</gene>
<keyword evidence="2" id="KW-1185">Reference proteome</keyword>
<dbReference type="Proteomes" id="UP000182241">
    <property type="component" value="Unassembled WGS sequence"/>
</dbReference>
<accession>A0A1H4V8M3</accession>
<reference evidence="2" key="1">
    <citation type="submission" date="2016-10" db="EMBL/GenBank/DDBJ databases">
        <authorList>
            <person name="Varghese N."/>
            <person name="Submissions S."/>
        </authorList>
    </citation>
    <scope>NUCLEOTIDE SEQUENCE [LARGE SCALE GENOMIC DNA]</scope>
    <source>
        <strain evidence="2">DSM 44234</strain>
    </source>
</reference>
<evidence type="ECO:0000313" key="1">
    <source>
        <dbReference type="EMBL" id="SEC77327.1"/>
    </source>
</evidence>
<proteinExistence type="predicted"/>
<name>A0A1H4V8M3_TSUTY</name>
<dbReference type="EMBL" id="FNSA01000003">
    <property type="protein sequence ID" value="SEC77327.1"/>
    <property type="molecule type" value="Genomic_DNA"/>
</dbReference>